<proteinExistence type="predicted"/>
<protein>
    <submittedName>
        <fullName evidence="1">Uncharacterized protein</fullName>
    </submittedName>
</protein>
<comment type="caution">
    <text evidence="1">The sequence shown here is derived from an EMBL/GenBank/DDBJ whole genome shotgun (WGS) entry which is preliminary data.</text>
</comment>
<accession>A0ACC1C0H5</accession>
<gene>
    <name evidence="1" type="ORF">Patl1_18363</name>
</gene>
<name>A0ACC1C0H5_9ROSI</name>
<keyword evidence="2" id="KW-1185">Reference proteome</keyword>
<organism evidence="1 2">
    <name type="scientific">Pistacia atlantica</name>
    <dbReference type="NCBI Taxonomy" id="434234"/>
    <lineage>
        <taxon>Eukaryota</taxon>
        <taxon>Viridiplantae</taxon>
        <taxon>Streptophyta</taxon>
        <taxon>Embryophyta</taxon>
        <taxon>Tracheophyta</taxon>
        <taxon>Spermatophyta</taxon>
        <taxon>Magnoliopsida</taxon>
        <taxon>eudicotyledons</taxon>
        <taxon>Gunneridae</taxon>
        <taxon>Pentapetalae</taxon>
        <taxon>rosids</taxon>
        <taxon>malvids</taxon>
        <taxon>Sapindales</taxon>
        <taxon>Anacardiaceae</taxon>
        <taxon>Pistacia</taxon>
    </lineage>
</organism>
<evidence type="ECO:0000313" key="2">
    <source>
        <dbReference type="Proteomes" id="UP001164250"/>
    </source>
</evidence>
<dbReference type="Proteomes" id="UP001164250">
    <property type="component" value="Chromosome 2"/>
</dbReference>
<dbReference type="EMBL" id="CM047898">
    <property type="protein sequence ID" value="KAJ0105527.1"/>
    <property type="molecule type" value="Genomic_DNA"/>
</dbReference>
<reference evidence="2" key="1">
    <citation type="journal article" date="2023" name="G3 (Bethesda)">
        <title>Genome assembly and association tests identify interacting loci associated with vigor, precocity, and sex in interspecific pistachio rootstocks.</title>
        <authorList>
            <person name="Palmer W."/>
            <person name="Jacygrad E."/>
            <person name="Sagayaradj S."/>
            <person name="Cavanaugh K."/>
            <person name="Han R."/>
            <person name="Bertier L."/>
            <person name="Beede B."/>
            <person name="Kafkas S."/>
            <person name="Golino D."/>
            <person name="Preece J."/>
            <person name="Michelmore R."/>
        </authorList>
    </citation>
    <scope>NUCLEOTIDE SEQUENCE [LARGE SCALE GENOMIC DNA]</scope>
</reference>
<sequence length="266" mass="29569">MNEKLMNCAEHGDVETLYSILGEDPYVLERLDQIPIVDTPIHRAASSGNTHLALEIASLKPSLAWKLNHLGFSPLHLALEHGNDQLVRGFIKTESELVRVKAKERITPLHYVAQTNNADLLAEFLTVCPSSIHDVTIRYILNFTDEDGNTALHIATSTNQPEDGIWCWPDEIGNESQPCRSPVEGREARPRCASIVKYLLRTGVNVSTRNLSGLTAMEISCSEEDSLKKKTERLLRRAKAVSGFAHEAADSNATLARKMGRDLIIY</sequence>
<evidence type="ECO:0000313" key="1">
    <source>
        <dbReference type="EMBL" id="KAJ0105527.1"/>
    </source>
</evidence>